<comment type="subcellular location">
    <subcellularLocation>
        <location evidence="1">Membrane</location>
        <topology evidence="1">Multi-pass membrane protein</topology>
    </subcellularLocation>
</comment>
<dbReference type="Proteomes" id="UP000799772">
    <property type="component" value="Unassembled WGS sequence"/>
</dbReference>
<evidence type="ECO:0000256" key="3">
    <source>
        <dbReference type="ARBA" id="ARBA00022448"/>
    </source>
</evidence>
<dbReference type="SUPFAM" id="SSF103473">
    <property type="entry name" value="MFS general substrate transporter"/>
    <property type="match status" value="1"/>
</dbReference>
<dbReference type="Pfam" id="PF00083">
    <property type="entry name" value="Sugar_tr"/>
    <property type="match status" value="1"/>
</dbReference>
<dbReference type="InterPro" id="IPR020846">
    <property type="entry name" value="MFS_dom"/>
</dbReference>
<evidence type="ECO:0000256" key="9">
    <source>
        <dbReference type="RuleBase" id="RU003346"/>
    </source>
</evidence>
<feature type="transmembrane region" description="Helical" evidence="10">
    <location>
        <begin position="332"/>
        <end position="350"/>
    </location>
</feature>
<evidence type="ECO:0000256" key="1">
    <source>
        <dbReference type="ARBA" id="ARBA00004141"/>
    </source>
</evidence>
<accession>A0A9P4I1K1</accession>
<evidence type="ECO:0000256" key="6">
    <source>
        <dbReference type="ARBA" id="ARBA00022989"/>
    </source>
</evidence>
<dbReference type="GO" id="GO:0016020">
    <property type="term" value="C:membrane"/>
    <property type="evidence" value="ECO:0007669"/>
    <property type="project" value="UniProtKB-SubCell"/>
</dbReference>
<dbReference type="FunFam" id="1.20.1250.20:FF:000134">
    <property type="entry name" value="MFS sugar transporter protein"/>
    <property type="match status" value="1"/>
</dbReference>
<dbReference type="PANTHER" id="PTHR48022">
    <property type="entry name" value="PLASTIDIC GLUCOSE TRANSPORTER 4"/>
    <property type="match status" value="1"/>
</dbReference>
<comment type="similarity">
    <text evidence="2 9">Belongs to the major facilitator superfamily. Sugar transporter (TC 2.A.1.1) family.</text>
</comment>
<dbReference type="InterPro" id="IPR005828">
    <property type="entry name" value="MFS_sugar_transport-like"/>
</dbReference>
<dbReference type="InterPro" id="IPR050360">
    <property type="entry name" value="MFS_Sugar_Transporters"/>
</dbReference>
<evidence type="ECO:0000256" key="8">
    <source>
        <dbReference type="ARBA" id="ARBA00043213"/>
    </source>
</evidence>
<keyword evidence="13" id="KW-1185">Reference proteome</keyword>
<sequence length="548" mass="61094">MGWRVHLPGIHAPAPNGLKTPPEVYNWHLLLLGLVASGGGIIFGYDLAFVSGVFSLPSFLSRFHLDAQSASSLQTNVLATFQAGAFFGVIFCYWFNERYGRRIALIMAGCIFNIGVIMQLAAHGNHAVFYVGRILSGFGVGASTFISPQYLSETSPPSGRGAVIGFFEIGIQVGSIVGFWINFGVNQHMNPKNDAQWMVPVSMQLVPVTVMIIGLAMLHESPRWLYLKGKRSQSIKSLTWLRKLPQTHPYVAAELNDYERQMEHELDITTSSGFQAIWRETFSKQVRFRLFIGCFMQILLNSTGVNALNYFIVTFFQSVGYTGTSVKLLASGIYGIVKGSVVVVTYLLLVDRFGRRPLIFAGTVGIAFSMYYIAGFASITDSFHSTPPPAASKSAIAFIYLYGASYSLGWSFAFIIAAEIFPNRVRTFCMTWTTAFHWIGEFYTSYSVAFMLRNITYGTFLFYGSITVLGGVFVFFFVPETNGMALEDMDILFEAKGFARQQMRTYREWKKSQQVVIEGKDVEQDEQGTDVGQTKDEAVTVIAEERKN</sequence>
<feature type="transmembrane region" description="Helical" evidence="10">
    <location>
        <begin position="103"/>
        <end position="122"/>
    </location>
</feature>
<evidence type="ECO:0000256" key="2">
    <source>
        <dbReference type="ARBA" id="ARBA00010992"/>
    </source>
</evidence>
<evidence type="ECO:0000256" key="5">
    <source>
        <dbReference type="ARBA" id="ARBA00022911"/>
    </source>
</evidence>
<dbReference type="InterPro" id="IPR003663">
    <property type="entry name" value="Sugar/inositol_transpt"/>
</dbReference>
<keyword evidence="4 10" id="KW-0812">Transmembrane</keyword>
<dbReference type="AlphaFoldDB" id="A0A9P4I1K1"/>
<dbReference type="OrthoDB" id="508119at2759"/>
<comment type="caution">
    <text evidence="12">The sequence shown here is derived from an EMBL/GenBank/DDBJ whole genome shotgun (WGS) entry which is preliminary data.</text>
</comment>
<evidence type="ECO:0000259" key="11">
    <source>
        <dbReference type="PROSITE" id="PS50850"/>
    </source>
</evidence>
<keyword evidence="5" id="KW-0672">Quinate metabolism</keyword>
<feature type="transmembrane region" description="Helical" evidence="10">
    <location>
        <begin position="357"/>
        <end position="379"/>
    </location>
</feature>
<evidence type="ECO:0000256" key="4">
    <source>
        <dbReference type="ARBA" id="ARBA00022692"/>
    </source>
</evidence>
<evidence type="ECO:0000313" key="12">
    <source>
        <dbReference type="EMBL" id="KAF2093306.1"/>
    </source>
</evidence>
<keyword evidence="7 10" id="KW-0472">Membrane</keyword>
<evidence type="ECO:0000256" key="10">
    <source>
        <dbReference type="SAM" id="Phobius"/>
    </source>
</evidence>
<feature type="transmembrane region" description="Helical" evidence="10">
    <location>
        <begin position="428"/>
        <end position="449"/>
    </location>
</feature>
<protein>
    <recommendedName>
        <fullName evidence="8">Quinate transporter</fullName>
    </recommendedName>
</protein>
<dbReference type="InterPro" id="IPR005829">
    <property type="entry name" value="Sugar_transporter_CS"/>
</dbReference>
<dbReference type="PROSITE" id="PS50850">
    <property type="entry name" value="MFS"/>
    <property type="match status" value="1"/>
</dbReference>
<evidence type="ECO:0000313" key="13">
    <source>
        <dbReference type="Proteomes" id="UP000799772"/>
    </source>
</evidence>
<dbReference type="PRINTS" id="PR00171">
    <property type="entry name" value="SUGRTRNSPORT"/>
</dbReference>
<name>A0A9P4I1K1_9PEZI</name>
<reference evidence="12" key="1">
    <citation type="journal article" date="2020" name="Stud. Mycol.">
        <title>101 Dothideomycetes genomes: a test case for predicting lifestyles and emergence of pathogens.</title>
        <authorList>
            <person name="Haridas S."/>
            <person name="Albert R."/>
            <person name="Binder M."/>
            <person name="Bloem J."/>
            <person name="Labutti K."/>
            <person name="Salamov A."/>
            <person name="Andreopoulos B."/>
            <person name="Baker S."/>
            <person name="Barry K."/>
            <person name="Bills G."/>
            <person name="Bluhm B."/>
            <person name="Cannon C."/>
            <person name="Castanera R."/>
            <person name="Culley D."/>
            <person name="Daum C."/>
            <person name="Ezra D."/>
            <person name="Gonzalez J."/>
            <person name="Henrissat B."/>
            <person name="Kuo A."/>
            <person name="Liang C."/>
            <person name="Lipzen A."/>
            <person name="Lutzoni F."/>
            <person name="Magnuson J."/>
            <person name="Mondo S."/>
            <person name="Nolan M."/>
            <person name="Ohm R."/>
            <person name="Pangilinan J."/>
            <person name="Park H.-J."/>
            <person name="Ramirez L."/>
            <person name="Alfaro M."/>
            <person name="Sun H."/>
            <person name="Tritt A."/>
            <person name="Yoshinaga Y."/>
            <person name="Zwiers L.-H."/>
            <person name="Turgeon B."/>
            <person name="Goodwin S."/>
            <person name="Spatafora J."/>
            <person name="Crous P."/>
            <person name="Grigoriev I."/>
        </authorList>
    </citation>
    <scope>NUCLEOTIDE SEQUENCE</scope>
    <source>
        <strain evidence="12">CBS 133067</strain>
    </source>
</reference>
<proteinExistence type="inferred from homology"/>
<feature type="transmembrane region" description="Helical" evidence="10">
    <location>
        <begin position="399"/>
        <end position="421"/>
    </location>
</feature>
<dbReference type="NCBIfam" id="TIGR00879">
    <property type="entry name" value="SP"/>
    <property type="match status" value="1"/>
</dbReference>
<dbReference type="PROSITE" id="PS00217">
    <property type="entry name" value="SUGAR_TRANSPORT_2"/>
    <property type="match status" value="1"/>
</dbReference>
<evidence type="ECO:0000256" key="7">
    <source>
        <dbReference type="ARBA" id="ARBA00023136"/>
    </source>
</evidence>
<dbReference type="GO" id="GO:0005351">
    <property type="term" value="F:carbohydrate:proton symporter activity"/>
    <property type="evidence" value="ECO:0007669"/>
    <property type="project" value="TreeGrafter"/>
</dbReference>
<feature type="transmembrane region" description="Helical" evidence="10">
    <location>
        <begin position="76"/>
        <end position="96"/>
    </location>
</feature>
<gene>
    <name evidence="12" type="ORF">NA57DRAFT_48747</name>
</gene>
<dbReference type="PANTHER" id="PTHR48022:SF34">
    <property type="entry name" value="MAJOR FACILITATOR SUPERFAMILY (MFS) PROFILE DOMAIN-CONTAINING PROTEIN-RELATED"/>
    <property type="match status" value="1"/>
</dbReference>
<feature type="transmembrane region" description="Helical" evidence="10">
    <location>
        <begin position="29"/>
        <end position="56"/>
    </location>
</feature>
<feature type="transmembrane region" description="Helical" evidence="10">
    <location>
        <begin position="197"/>
        <end position="218"/>
    </location>
</feature>
<dbReference type="InterPro" id="IPR036259">
    <property type="entry name" value="MFS_trans_sf"/>
</dbReference>
<organism evidence="12 13">
    <name type="scientific">Rhizodiscina lignyota</name>
    <dbReference type="NCBI Taxonomy" id="1504668"/>
    <lineage>
        <taxon>Eukaryota</taxon>
        <taxon>Fungi</taxon>
        <taxon>Dikarya</taxon>
        <taxon>Ascomycota</taxon>
        <taxon>Pezizomycotina</taxon>
        <taxon>Dothideomycetes</taxon>
        <taxon>Pleosporomycetidae</taxon>
        <taxon>Aulographales</taxon>
        <taxon>Rhizodiscinaceae</taxon>
        <taxon>Rhizodiscina</taxon>
    </lineage>
</organism>
<dbReference type="EMBL" id="ML978139">
    <property type="protein sequence ID" value="KAF2093306.1"/>
    <property type="molecule type" value="Genomic_DNA"/>
</dbReference>
<dbReference type="Gene3D" id="1.20.1250.20">
    <property type="entry name" value="MFS general substrate transporter like domains"/>
    <property type="match status" value="1"/>
</dbReference>
<feature type="domain" description="Major facilitator superfamily (MFS) profile" evidence="11">
    <location>
        <begin position="32"/>
        <end position="482"/>
    </location>
</feature>
<feature type="transmembrane region" description="Helical" evidence="10">
    <location>
        <begin position="163"/>
        <end position="185"/>
    </location>
</feature>
<feature type="transmembrane region" description="Helical" evidence="10">
    <location>
        <begin position="455"/>
        <end position="478"/>
    </location>
</feature>
<keyword evidence="6 10" id="KW-1133">Transmembrane helix</keyword>
<keyword evidence="3 9" id="KW-0813">Transport</keyword>
<feature type="transmembrane region" description="Helical" evidence="10">
    <location>
        <begin position="128"/>
        <end position="151"/>
    </location>
</feature>
<feature type="transmembrane region" description="Helical" evidence="10">
    <location>
        <begin position="288"/>
        <end position="312"/>
    </location>
</feature>